<dbReference type="GO" id="GO:0008622">
    <property type="term" value="C:epsilon DNA polymerase complex"/>
    <property type="evidence" value="ECO:0007669"/>
    <property type="project" value="InterPro"/>
</dbReference>
<dbReference type="InterPro" id="IPR016266">
    <property type="entry name" value="POLE2"/>
</dbReference>
<feature type="region of interest" description="Disordered" evidence="7">
    <location>
        <begin position="409"/>
        <end position="428"/>
    </location>
</feature>
<dbReference type="EMBL" id="AP006490">
    <property type="protein sequence ID" value="BAM79772.1"/>
    <property type="molecule type" value="Genomic_DNA"/>
</dbReference>
<sequence length="725" mass="80025">MSVDPQTRVLVDELHRLGFVVEPAAVYLLQERFCSDLELSLLDEEERVAALASLVQRLRETALEQGTRTISTEAVERTLKLGSGGSFGTDRSGTGAGITKHGRVNVANGWKLHVTRELKETDLLQLPPIAKRREALAFRYQTLYKDLERCLQISALRREGTTQESPWPRQVVPVGVLRSARASENRLQIVMGMLSAQGVDEWLLEDPTGSIALRLHGERSAVDDYRLCGTKSCSLVCAGCMLVVIGVYDPIGDAIVVRELRQPPLCPDWSMKLLPLEETPESSAPLSHAGDLRFTGTTTLDASLDAHASDCSVRLPHPESPQVMDASRGNLLAAKDFPEVHGDVSVAQELQGNVSLPRADPESEVESLDDPDGELHILFAADLALDDSTSYAKWRKLLRELYLPNEASTMQGTSTLPPTDEAAEHPSRPEASLPHCIFVLCGPFLGSKCMSWPPVTEPAHEDAPTAGAVQGESSLTPNEQALLLALRRFGKMLAAFRAPLRSSGSEFILIPAERDMDCFGEVLPRPPLSNLFVETLRVHSGLRTEQIRTLSDPARFDVLRGERCRYSVLVHATERLCERLAAEALPWPAEREQRNYAADMQQFASNVFRTILHQRHVAPLPVYKQPIFWTFDRQYLWTLTDPNRFVDFLVLADNTLPLCMETYAVGGFASLAGGLEPSMVLCIAPGSFSRDGTAVWIRLTGQAQQRIQPRSLHLVAGQQAEPSDL</sequence>
<dbReference type="OrthoDB" id="10254730at2759"/>
<dbReference type="GO" id="GO:0003677">
    <property type="term" value="F:DNA binding"/>
    <property type="evidence" value="ECO:0007669"/>
    <property type="project" value="UniProtKB-KW"/>
</dbReference>
<evidence type="ECO:0000256" key="4">
    <source>
        <dbReference type="ARBA" id="ARBA00023125"/>
    </source>
</evidence>
<dbReference type="Pfam" id="PF04042">
    <property type="entry name" value="DNA_pol_E_B"/>
    <property type="match status" value="1"/>
</dbReference>
<dbReference type="InterPro" id="IPR007185">
    <property type="entry name" value="DNA_pol_a/d/e_bsu"/>
</dbReference>
<dbReference type="GeneID" id="16993414"/>
<dbReference type="AlphaFoldDB" id="M1VBN0"/>
<evidence type="ECO:0000256" key="1">
    <source>
        <dbReference type="ARBA" id="ARBA00004123"/>
    </source>
</evidence>
<dbReference type="PANTHER" id="PTHR12708">
    <property type="entry name" value="DNA POLYMERASE EPSILON SUBUNIT B"/>
    <property type="match status" value="1"/>
</dbReference>
<organism evidence="9 10">
    <name type="scientific">Cyanidioschyzon merolae (strain NIES-3377 / 10D)</name>
    <name type="common">Unicellular red alga</name>
    <dbReference type="NCBI Taxonomy" id="280699"/>
    <lineage>
        <taxon>Eukaryota</taxon>
        <taxon>Rhodophyta</taxon>
        <taxon>Bangiophyceae</taxon>
        <taxon>Cyanidiales</taxon>
        <taxon>Cyanidiaceae</taxon>
        <taxon>Cyanidioschyzon</taxon>
    </lineage>
</organism>
<evidence type="ECO:0000256" key="6">
    <source>
        <dbReference type="ARBA" id="ARBA00032930"/>
    </source>
</evidence>
<keyword evidence="3" id="KW-0235">DNA replication</keyword>
<evidence type="ECO:0000256" key="3">
    <source>
        <dbReference type="ARBA" id="ARBA00022705"/>
    </source>
</evidence>
<comment type="similarity">
    <text evidence="2">Belongs to the DNA polymerase epsilon subunit B family.</text>
</comment>
<evidence type="ECO:0000313" key="9">
    <source>
        <dbReference type="EMBL" id="BAM79772.1"/>
    </source>
</evidence>
<name>M1VBN0_CYAM1</name>
<keyword evidence="4" id="KW-0238">DNA-binding</keyword>
<dbReference type="GO" id="GO:0042276">
    <property type="term" value="P:error-prone translesion synthesis"/>
    <property type="evidence" value="ECO:0007669"/>
    <property type="project" value="TreeGrafter"/>
</dbReference>
<protein>
    <recommendedName>
        <fullName evidence="6">DNA polymerase II subunit 2</fullName>
    </recommendedName>
</protein>
<keyword evidence="10" id="KW-1185">Reference proteome</keyword>
<evidence type="ECO:0000259" key="8">
    <source>
        <dbReference type="Pfam" id="PF04042"/>
    </source>
</evidence>
<keyword evidence="5" id="KW-0539">Nucleus</keyword>
<feature type="domain" description="DNA polymerase alpha/delta/epsilon subunit B" evidence="8">
    <location>
        <begin position="377"/>
        <end position="636"/>
    </location>
</feature>
<dbReference type="Proteomes" id="UP000007014">
    <property type="component" value="Chromosome 8"/>
</dbReference>
<evidence type="ECO:0000256" key="2">
    <source>
        <dbReference type="ARBA" id="ARBA00009560"/>
    </source>
</evidence>
<accession>M1VBN0</accession>
<dbReference type="KEGG" id="cme:CYME_CMH082C"/>
<comment type="subcellular location">
    <subcellularLocation>
        <location evidence="1">Nucleus</location>
    </subcellularLocation>
</comment>
<evidence type="ECO:0000256" key="7">
    <source>
        <dbReference type="SAM" id="MobiDB-lite"/>
    </source>
</evidence>
<proteinExistence type="inferred from homology"/>
<dbReference type="STRING" id="280699.M1VBN0"/>
<evidence type="ECO:0000313" key="10">
    <source>
        <dbReference type="Proteomes" id="UP000007014"/>
    </source>
</evidence>
<dbReference type="GO" id="GO:0006261">
    <property type="term" value="P:DNA-templated DNA replication"/>
    <property type="evidence" value="ECO:0007669"/>
    <property type="project" value="InterPro"/>
</dbReference>
<evidence type="ECO:0000256" key="5">
    <source>
        <dbReference type="ARBA" id="ARBA00023242"/>
    </source>
</evidence>
<gene>
    <name evidence="9" type="ORF">CYME_CMH082C</name>
</gene>
<reference evidence="9 10" key="1">
    <citation type="journal article" date="2004" name="Nature">
        <title>Genome sequence of the ultrasmall unicellular red alga Cyanidioschyzon merolae 10D.</title>
        <authorList>
            <person name="Matsuzaki M."/>
            <person name="Misumi O."/>
            <person name="Shin-i T."/>
            <person name="Maruyama S."/>
            <person name="Takahara M."/>
            <person name="Miyagishima S."/>
            <person name="Mori T."/>
            <person name="Nishida K."/>
            <person name="Yagisawa F."/>
            <person name="Nishida K."/>
            <person name="Yoshida Y."/>
            <person name="Nishimura Y."/>
            <person name="Nakao S."/>
            <person name="Kobayashi T."/>
            <person name="Momoyama Y."/>
            <person name="Higashiyama T."/>
            <person name="Minoda A."/>
            <person name="Sano M."/>
            <person name="Nomoto H."/>
            <person name="Oishi K."/>
            <person name="Hayashi H."/>
            <person name="Ohta F."/>
            <person name="Nishizaka S."/>
            <person name="Haga S."/>
            <person name="Miura S."/>
            <person name="Morishita T."/>
            <person name="Kabeya Y."/>
            <person name="Terasawa K."/>
            <person name="Suzuki Y."/>
            <person name="Ishii Y."/>
            <person name="Asakawa S."/>
            <person name="Takano H."/>
            <person name="Ohta N."/>
            <person name="Kuroiwa H."/>
            <person name="Tanaka K."/>
            <person name="Shimizu N."/>
            <person name="Sugano S."/>
            <person name="Sato N."/>
            <person name="Nozaki H."/>
            <person name="Ogasawara N."/>
            <person name="Kohara Y."/>
            <person name="Kuroiwa T."/>
        </authorList>
    </citation>
    <scope>NUCLEOTIDE SEQUENCE [LARGE SCALE GENOMIC DNA]</scope>
    <source>
        <strain evidence="9 10">10D</strain>
    </source>
</reference>
<reference evidence="9 10" key="2">
    <citation type="journal article" date="2007" name="BMC Biol.">
        <title>A 100%-complete sequence reveals unusually simple genomic features in the hot-spring red alga Cyanidioschyzon merolae.</title>
        <authorList>
            <person name="Nozaki H."/>
            <person name="Takano H."/>
            <person name="Misumi O."/>
            <person name="Terasawa K."/>
            <person name="Matsuzaki M."/>
            <person name="Maruyama S."/>
            <person name="Nishida K."/>
            <person name="Yagisawa F."/>
            <person name="Yoshida Y."/>
            <person name="Fujiwara T."/>
            <person name="Takio S."/>
            <person name="Tamura K."/>
            <person name="Chung S.J."/>
            <person name="Nakamura S."/>
            <person name="Kuroiwa H."/>
            <person name="Tanaka K."/>
            <person name="Sato N."/>
            <person name="Kuroiwa T."/>
        </authorList>
    </citation>
    <scope>NUCLEOTIDE SEQUENCE [LARGE SCALE GENOMIC DNA]</scope>
    <source>
        <strain evidence="9 10">10D</strain>
    </source>
</reference>
<dbReference type="HOGENOM" id="CLU_381910_0_0_1"/>
<dbReference type="Gramene" id="CMH082CT">
    <property type="protein sequence ID" value="CMH082CT"/>
    <property type="gene ID" value="CMH082C"/>
</dbReference>
<dbReference type="RefSeq" id="XP_005536058.1">
    <property type="nucleotide sequence ID" value="XM_005536001.1"/>
</dbReference>
<dbReference type="PANTHER" id="PTHR12708:SF0">
    <property type="entry name" value="DNA POLYMERASE EPSILON SUBUNIT 2"/>
    <property type="match status" value="1"/>
</dbReference>